<keyword evidence="5" id="KW-0539">Nucleus</keyword>
<accession>A0A1X0QIB0</accession>
<organism evidence="7 8">
    <name type="scientific">Hepatospora eriocheir</name>
    <dbReference type="NCBI Taxonomy" id="1081669"/>
    <lineage>
        <taxon>Eukaryota</taxon>
        <taxon>Fungi</taxon>
        <taxon>Fungi incertae sedis</taxon>
        <taxon>Microsporidia</taxon>
        <taxon>Hepatosporidae</taxon>
        <taxon>Hepatospora</taxon>
    </lineage>
</organism>
<dbReference type="EMBL" id="LTAI01000179">
    <property type="protein sequence ID" value="ORD99502.1"/>
    <property type="molecule type" value="Genomic_DNA"/>
</dbReference>
<dbReference type="PANTHER" id="PTHR23061:SF12">
    <property type="entry name" value="DNA POLYMERASE ALPHA SUBUNIT B"/>
    <property type="match status" value="1"/>
</dbReference>
<dbReference type="GO" id="GO:0006270">
    <property type="term" value="P:DNA replication initiation"/>
    <property type="evidence" value="ECO:0007669"/>
    <property type="project" value="TreeGrafter"/>
</dbReference>
<dbReference type="GO" id="GO:0005658">
    <property type="term" value="C:alpha DNA polymerase:primase complex"/>
    <property type="evidence" value="ECO:0007669"/>
    <property type="project" value="TreeGrafter"/>
</dbReference>
<dbReference type="PANTHER" id="PTHR23061">
    <property type="entry name" value="DNA POLYMERASE 2 ALPHA 70 KDA SUBUNIT"/>
    <property type="match status" value="1"/>
</dbReference>
<evidence type="ECO:0000256" key="2">
    <source>
        <dbReference type="ARBA" id="ARBA00007299"/>
    </source>
</evidence>
<feature type="domain" description="DNA polymerase alpha/delta/epsilon subunit B" evidence="6">
    <location>
        <begin position="185"/>
        <end position="316"/>
    </location>
</feature>
<comment type="subcellular location">
    <subcellularLocation>
        <location evidence="1">Nucleus</location>
    </subcellularLocation>
</comment>
<evidence type="ECO:0000256" key="4">
    <source>
        <dbReference type="ARBA" id="ARBA00022705"/>
    </source>
</evidence>
<dbReference type="AlphaFoldDB" id="A0A1X0QIB0"/>
<evidence type="ECO:0000259" key="6">
    <source>
        <dbReference type="Pfam" id="PF04042"/>
    </source>
</evidence>
<dbReference type="VEuPathDB" id="MicrosporidiaDB:A0H76_759"/>
<evidence type="ECO:0000256" key="3">
    <source>
        <dbReference type="ARBA" id="ARBA00018596"/>
    </source>
</evidence>
<name>A0A1X0QIB0_9MICR</name>
<evidence type="ECO:0000256" key="1">
    <source>
        <dbReference type="ARBA" id="ARBA00004123"/>
    </source>
</evidence>
<protein>
    <recommendedName>
        <fullName evidence="3">DNA polymerase alpha subunit B</fullName>
    </recommendedName>
</protein>
<reference evidence="7 8" key="1">
    <citation type="journal article" date="2017" name="Environ. Microbiol.">
        <title>Decay of the glycolytic pathway and adaptation to intranuclear parasitism within Enterocytozoonidae microsporidia.</title>
        <authorList>
            <person name="Wiredu Boakye D."/>
            <person name="Jaroenlak P."/>
            <person name="Prachumwat A."/>
            <person name="Williams T.A."/>
            <person name="Bateman K.S."/>
            <person name="Itsathitphaisarn O."/>
            <person name="Sritunyalucksana K."/>
            <person name="Paszkiewicz K.H."/>
            <person name="Moore K.A."/>
            <person name="Stentiford G.D."/>
            <person name="Williams B.A."/>
        </authorList>
    </citation>
    <scope>NUCLEOTIDE SEQUENCE [LARGE SCALE GENOMIC DNA]</scope>
    <source>
        <strain evidence="8">canceri</strain>
    </source>
</reference>
<dbReference type="GO" id="GO:0003677">
    <property type="term" value="F:DNA binding"/>
    <property type="evidence" value="ECO:0007669"/>
    <property type="project" value="InterPro"/>
</dbReference>
<evidence type="ECO:0000313" key="8">
    <source>
        <dbReference type="Proteomes" id="UP000192501"/>
    </source>
</evidence>
<dbReference type="VEuPathDB" id="MicrosporidiaDB:HERIO_2098"/>
<evidence type="ECO:0000313" key="7">
    <source>
        <dbReference type="EMBL" id="ORD99502.1"/>
    </source>
</evidence>
<comment type="similarity">
    <text evidence="2">Belongs to the DNA polymerase alpha subunit B family.</text>
</comment>
<dbReference type="InterPro" id="IPR007185">
    <property type="entry name" value="DNA_pol_a/d/e_bsu"/>
</dbReference>
<dbReference type="Gene3D" id="3.60.21.60">
    <property type="match status" value="1"/>
</dbReference>
<keyword evidence="4" id="KW-0235">DNA replication</keyword>
<proteinExistence type="inferred from homology"/>
<dbReference type="InterPro" id="IPR016722">
    <property type="entry name" value="DNA_pol_alpha_bsu"/>
</dbReference>
<comment type="caution">
    <text evidence="7">The sequence shown here is derived from an EMBL/GenBank/DDBJ whole genome shotgun (WGS) entry which is preliminary data.</text>
</comment>
<sequence>MNHPIRRLEVSNLIKKKSKMTLQIKFDNKTEDNYFHLTPTDKQNHILDRIRNLEQTFLRYAQLSYFHPLNYVSENSFYTYGCLTSMNGDVISKENAYFFNVYDNVPVFVKLNLDLVKSFCIYNGLVCMAKVKIYKDNELQVEELITFSSFERSRTYMKELNLEGVILKGPIESNTLSKIMDKTFNFLIIFGPFIKNDSFDQFIELIENEVIAKNNQIKVVLVPSLKDVAFFNDLPQPPLNLKNDQIICVSNPSIIEINEKIQIALVNYDVFKELNDNCLVYPNKEINFDNLCYYILNQNSFVPVLPSKYPINYQSNLNIDKSINLFITSSDLSFEKSKIESCQCTFINISKDDQYLTIKGNQKIIDVDSVYINK</sequence>
<dbReference type="Proteomes" id="UP000192501">
    <property type="component" value="Unassembled WGS sequence"/>
</dbReference>
<evidence type="ECO:0000256" key="5">
    <source>
        <dbReference type="ARBA" id="ARBA00023242"/>
    </source>
</evidence>
<dbReference type="Pfam" id="PF04042">
    <property type="entry name" value="DNA_pol_E_B"/>
    <property type="match status" value="1"/>
</dbReference>
<gene>
    <name evidence="7" type="ORF">A0H76_759</name>
</gene>